<gene>
    <name evidence="1" type="primary">mciZ</name>
    <name evidence="1" type="ORF">ACJEBI_17005</name>
</gene>
<protein>
    <submittedName>
        <fullName evidence="1">Z-ring formation inhibitor MciZ</fullName>
    </submittedName>
</protein>
<evidence type="ECO:0000313" key="1">
    <source>
        <dbReference type="EMBL" id="MFK9093165.1"/>
    </source>
</evidence>
<name>A0ABW8RLS9_9BACI</name>
<dbReference type="Proteomes" id="UP001623041">
    <property type="component" value="Unassembled WGS sequence"/>
</dbReference>
<proteinExistence type="predicted"/>
<dbReference type="InterPro" id="IPR025177">
    <property type="entry name" value="MciZ"/>
</dbReference>
<dbReference type="Pfam" id="PF13072">
    <property type="entry name" value="MciZ"/>
    <property type="match status" value="1"/>
</dbReference>
<keyword evidence="2" id="KW-1185">Reference proteome</keyword>
<reference evidence="1 2" key="1">
    <citation type="submission" date="2024-11" db="EMBL/GenBank/DDBJ databases">
        <authorList>
            <person name="Lucas J.A."/>
        </authorList>
    </citation>
    <scope>NUCLEOTIDE SEQUENCE [LARGE SCALE GENOMIC DNA]</scope>
    <source>
        <strain evidence="1 2">Z 5.4</strain>
    </source>
</reference>
<comment type="caution">
    <text evidence="1">The sequence shown here is derived from an EMBL/GenBank/DDBJ whole genome shotgun (WGS) entry which is preliminary data.</text>
</comment>
<dbReference type="EMBL" id="JBJHQH010000013">
    <property type="protein sequence ID" value="MFK9093165.1"/>
    <property type="molecule type" value="Genomic_DNA"/>
</dbReference>
<dbReference type="RefSeq" id="WP_406581713.1">
    <property type="nucleotide sequence ID" value="NZ_JBJHQH010000013.1"/>
</dbReference>
<sequence length="43" mass="5074">MKVVVHEKGIILVGKGWEILQKLKEYNREYVSVSEWITNVTQK</sequence>
<evidence type="ECO:0000313" key="2">
    <source>
        <dbReference type="Proteomes" id="UP001623041"/>
    </source>
</evidence>
<accession>A0ABW8RLS9</accession>
<organism evidence="1 2">
    <name type="scientific">Bacillus salipaludis</name>
    <dbReference type="NCBI Taxonomy" id="2547811"/>
    <lineage>
        <taxon>Bacteria</taxon>
        <taxon>Bacillati</taxon>
        <taxon>Bacillota</taxon>
        <taxon>Bacilli</taxon>
        <taxon>Bacillales</taxon>
        <taxon>Bacillaceae</taxon>
        <taxon>Bacillus</taxon>
    </lineage>
</organism>